<reference evidence="2" key="1">
    <citation type="journal article" date="2020" name="Stud. Mycol.">
        <title>101 Dothideomycetes genomes: a test case for predicting lifestyles and emergence of pathogens.</title>
        <authorList>
            <person name="Haridas S."/>
            <person name="Albert R."/>
            <person name="Binder M."/>
            <person name="Bloem J."/>
            <person name="Labutti K."/>
            <person name="Salamov A."/>
            <person name="Andreopoulos B."/>
            <person name="Baker S."/>
            <person name="Barry K."/>
            <person name="Bills G."/>
            <person name="Bluhm B."/>
            <person name="Cannon C."/>
            <person name="Castanera R."/>
            <person name="Culley D."/>
            <person name="Daum C."/>
            <person name="Ezra D."/>
            <person name="Gonzalez J."/>
            <person name="Henrissat B."/>
            <person name="Kuo A."/>
            <person name="Liang C."/>
            <person name="Lipzen A."/>
            <person name="Lutzoni F."/>
            <person name="Magnuson J."/>
            <person name="Mondo S."/>
            <person name="Nolan M."/>
            <person name="Ohm R."/>
            <person name="Pangilinan J."/>
            <person name="Park H.-J."/>
            <person name="Ramirez L."/>
            <person name="Alfaro M."/>
            <person name="Sun H."/>
            <person name="Tritt A."/>
            <person name="Yoshinaga Y."/>
            <person name="Zwiers L.-H."/>
            <person name="Turgeon B."/>
            <person name="Goodwin S."/>
            <person name="Spatafora J."/>
            <person name="Crous P."/>
            <person name="Grigoriev I."/>
        </authorList>
    </citation>
    <scope>NUCLEOTIDE SEQUENCE</scope>
    <source>
        <strain evidence="2">HMLAC05119</strain>
    </source>
</reference>
<evidence type="ECO:0000259" key="1">
    <source>
        <dbReference type="Pfam" id="PF13302"/>
    </source>
</evidence>
<dbReference type="InterPro" id="IPR000182">
    <property type="entry name" value="GNAT_dom"/>
</dbReference>
<dbReference type="AlphaFoldDB" id="A0A6A5QYL8"/>
<name>A0A6A5QYL8_AMPQU</name>
<dbReference type="SUPFAM" id="SSF55729">
    <property type="entry name" value="Acyl-CoA N-acyltransferases (Nat)"/>
    <property type="match status" value="1"/>
</dbReference>
<dbReference type="Proteomes" id="UP000800096">
    <property type="component" value="Unassembled WGS sequence"/>
</dbReference>
<evidence type="ECO:0000313" key="2">
    <source>
        <dbReference type="EMBL" id="KAF1918937.1"/>
    </source>
</evidence>
<dbReference type="Pfam" id="PF13302">
    <property type="entry name" value="Acetyltransf_3"/>
    <property type="match status" value="1"/>
</dbReference>
<dbReference type="PANTHER" id="PTHR43792">
    <property type="entry name" value="GNAT FAMILY, PUTATIVE (AFU_ORTHOLOGUE AFUA_3G00765)-RELATED-RELATED"/>
    <property type="match status" value="1"/>
</dbReference>
<feature type="domain" description="N-acetyltransferase" evidence="1">
    <location>
        <begin position="28"/>
        <end position="187"/>
    </location>
</feature>
<gene>
    <name evidence="2" type="ORF">BDU57DRAFT_468440</name>
</gene>
<dbReference type="InterPro" id="IPR051531">
    <property type="entry name" value="N-acetyltransferase"/>
</dbReference>
<sequence>MDPIITTPRLKLTLLTTAAPGSPEFNWIHELRSNEQSSFWSLYGPSKTPQDTEKALQNILPPPPVAGEEPPHRVPYAVHELVQGTQGKETAFIGLITLRSLSEAETQHPPRSTHASTPSTLSLELAYMFLPGFWGRGYATESISAVLNACGNAPRALWAPWEKVLVRAIVNDENSASQRVMEKCGMVDKEVLEFEGGRFFIGGKWRSEHRLYVYAREVVGERE</sequence>
<dbReference type="OrthoDB" id="4072826at2759"/>
<dbReference type="GO" id="GO:0016747">
    <property type="term" value="F:acyltransferase activity, transferring groups other than amino-acyl groups"/>
    <property type="evidence" value="ECO:0007669"/>
    <property type="project" value="InterPro"/>
</dbReference>
<dbReference type="EMBL" id="ML979133">
    <property type="protein sequence ID" value="KAF1918937.1"/>
    <property type="molecule type" value="Genomic_DNA"/>
</dbReference>
<dbReference type="InterPro" id="IPR016181">
    <property type="entry name" value="Acyl_CoA_acyltransferase"/>
</dbReference>
<accession>A0A6A5QYL8</accession>
<protein>
    <submittedName>
        <fullName evidence="2">GNAT domain-containing protein</fullName>
    </submittedName>
</protein>
<dbReference type="PANTHER" id="PTHR43792:SF1">
    <property type="entry name" value="N-ACETYLTRANSFERASE DOMAIN-CONTAINING PROTEIN"/>
    <property type="match status" value="1"/>
</dbReference>
<proteinExistence type="predicted"/>
<evidence type="ECO:0000313" key="3">
    <source>
        <dbReference type="Proteomes" id="UP000800096"/>
    </source>
</evidence>
<organism evidence="2 3">
    <name type="scientific">Ampelomyces quisqualis</name>
    <name type="common">Powdery mildew agent</name>
    <dbReference type="NCBI Taxonomy" id="50730"/>
    <lineage>
        <taxon>Eukaryota</taxon>
        <taxon>Fungi</taxon>
        <taxon>Dikarya</taxon>
        <taxon>Ascomycota</taxon>
        <taxon>Pezizomycotina</taxon>
        <taxon>Dothideomycetes</taxon>
        <taxon>Pleosporomycetidae</taxon>
        <taxon>Pleosporales</taxon>
        <taxon>Pleosporineae</taxon>
        <taxon>Phaeosphaeriaceae</taxon>
        <taxon>Ampelomyces</taxon>
    </lineage>
</organism>
<keyword evidence="3" id="KW-1185">Reference proteome</keyword>
<dbReference type="Gene3D" id="3.40.630.30">
    <property type="match status" value="1"/>
</dbReference>